<keyword evidence="2" id="KW-1185">Reference proteome</keyword>
<name>A0A059T7V1_9CAUD</name>
<evidence type="ECO:0000313" key="1">
    <source>
        <dbReference type="EMBL" id="AHL18705.1"/>
    </source>
</evidence>
<dbReference type="Proteomes" id="UP000026991">
    <property type="component" value="Segment"/>
</dbReference>
<reference evidence="1 2" key="1">
    <citation type="journal article" date="2014" name="Appl. Environ. Microbiol.">
        <title>Comparative genomic and morphological analysis of Listeria phages isolated from farm environments.</title>
        <authorList>
            <person name="Denes T."/>
            <person name="Vongkamjan K."/>
            <person name="Ackermann H.W."/>
            <person name="Moreno Switt A.I."/>
            <person name="Wiedmann M."/>
            <person name="den Bakker H.C."/>
        </authorList>
    </citation>
    <scope>NUCLEOTIDE SEQUENCE [LARGE SCALE GENOMIC DNA]</scope>
</reference>
<dbReference type="RefSeq" id="YP_009045171.1">
    <property type="nucleotide sequence ID" value="NC_024392.1"/>
</dbReference>
<evidence type="ECO:0000313" key="2">
    <source>
        <dbReference type="Proteomes" id="UP000026991"/>
    </source>
</evidence>
<gene>
    <name evidence="1" type="ORF">LP114_117</name>
</gene>
<proteinExistence type="predicted"/>
<dbReference type="KEGG" id="vg:19736289"/>
<accession>A0A059T7V1</accession>
<dbReference type="GeneID" id="19736289"/>
<dbReference type="OrthoDB" id="6709at10239"/>
<sequence>MRLILFEDKLYELSFTIRSAKYIEAITEKPYAEGLAHWKELELDDEGLLCWAMFINQEEFRNIPFADFQKRALEFLESKERDYIEEWAGTLAKAYSDSFAQVVDVVPFKPLKVNTDNEEDPTEKLYKNFLDVRNMVVTLAEMGIDPRCLDDLTFAEYSAIQKAKVKKDLWEAELMLYEMSPHISKKNTNKMPTAEKFVGVKITNGEQEKGETANGVIIPESNEDAKAMWEEAMAKFGNKEKEMDGES</sequence>
<organism evidence="1 2">
    <name type="scientific">Listeria phage LP-114</name>
    <dbReference type="NCBI Taxonomy" id="1458857"/>
    <lineage>
        <taxon>Viruses</taxon>
        <taxon>Duplodnaviria</taxon>
        <taxon>Heunggongvirae</taxon>
        <taxon>Uroviricota</taxon>
        <taxon>Caudoviricetes</taxon>
        <taxon>Homburgvirus</taxon>
        <taxon>Homburgvirus LP114</taxon>
    </lineage>
</organism>
<protein>
    <submittedName>
        <fullName evidence="1">Uncharacterized protein</fullName>
    </submittedName>
</protein>
<dbReference type="EMBL" id="KJ094021">
    <property type="protein sequence ID" value="AHL18705.1"/>
    <property type="molecule type" value="Genomic_DNA"/>
</dbReference>